<protein>
    <submittedName>
        <fullName evidence="1">CPXV152A protein</fullName>
    </submittedName>
</protein>
<organismHost>
    <name type="scientific">Bos taurus</name>
    <name type="common">Bovine</name>
    <dbReference type="NCBI Taxonomy" id="9913"/>
</organismHost>
<accession>A0A0K2YW27</accession>
<organismHost>
    <name type="scientific">Felis catus</name>
    <name type="common">Cat</name>
    <name type="synonym">Felis silvestris catus</name>
    <dbReference type="NCBI Taxonomy" id="9685"/>
</organismHost>
<evidence type="ECO:0000313" key="2">
    <source>
        <dbReference type="EMBL" id="SPN67981.1"/>
    </source>
</evidence>
<organismHost>
    <name type="scientific">Microtus agrestis</name>
    <name type="common">Short-tailed field vole</name>
    <dbReference type="NCBI Taxonomy" id="29092"/>
</organismHost>
<organismHost>
    <name type="scientific">Myodes glareolus</name>
    <name type="common">Bank vole</name>
    <name type="synonym">Clethrionomys glareolus</name>
    <dbReference type="NCBI Taxonomy" id="447135"/>
</organismHost>
<proteinExistence type="predicted"/>
<organism evidence="1">
    <name type="scientific">Cowpox virus</name>
    <name type="common">CPV</name>
    <dbReference type="NCBI Taxonomy" id="10243"/>
    <lineage>
        <taxon>Viruses</taxon>
        <taxon>Varidnaviria</taxon>
        <taxon>Bamfordvirae</taxon>
        <taxon>Nucleocytoviricota</taxon>
        <taxon>Pokkesviricetes</taxon>
        <taxon>Chitovirales</taxon>
        <taxon>Poxviridae</taxon>
        <taxon>Chordopoxvirinae</taxon>
        <taxon>Orthopoxvirus</taxon>
        <taxon>Orthopoxvirus cowpox</taxon>
    </lineage>
</organism>
<reference evidence="1" key="1">
    <citation type="journal article" date="2015" name="J. Virol.">
        <title>Out of the reservoir: Phenotypic and genotypic characterization of a novel cowpox virus isolated from a common vole.</title>
        <authorList>
            <person name="Hoffmann D."/>
            <person name="Franke A."/>
            <person name="Jenckel M."/>
            <person name="Tamosiunaite A."/>
            <person name="Schluckebier J."/>
            <person name="Granzow H."/>
            <person name="Hoffmann B."/>
            <person name="Fischer S."/>
            <person name="Ulrich R.G."/>
            <person name="Hoper D."/>
            <person name="Goller K."/>
            <person name="Osterrieder N."/>
            <person name="Beer M."/>
        </authorList>
    </citation>
    <scope>NUCLEOTIDE SEQUENCE [LARGE SCALE GENOMIC DNA]</scope>
    <source>
        <strain evidence="1">FM2292</strain>
    </source>
</reference>
<organismHost>
    <name type="scientific">Mus musculus</name>
    <name type="common">Mouse</name>
    <dbReference type="NCBI Taxonomy" id="10090"/>
</organismHost>
<organismHost>
    <name type="scientific">Homo sapiens</name>
    <name type="common">Human</name>
    <dbReference type="NCBI Taxonomy" id="9606"/>
</organismHost>
<organismHost>
    <name type="scientific">Loxodonta africana</name>
    <name type="common">African elephant</name>
    <dbReference type="NCBI Taxonomy" id="9785"/>
</organismHost>
<organismHost>
    <name type="scientific">Apodemus sylvaticus</name>
    <name type="common">European woodmouse</name>
    <dbReference type="NCBI Taxonomy" id="10129"/>
</organismHost>
<reference evidence="1" key="2">
    <citation type="submission" date="2015-05" db="EMBL/GenBank/DDBJ databases">
        <title>Utilizing next-generation sequencing to resolve the backbone and inform taxonomy of the Core Goodeniaceae.</title>
        <authorList>
            <person name="Michener P.S."/>
            <person name="Gardner A.G."/>
            <person name="Jabaily R.S."/>
            <person name="Sessa E."/>
        </authorList>
    </citation>
    <scope>NUCLEOTIDE SEQUENCE</scope>
    <source>
        <strain evidence="1">FM2292</strain>
    </source>
</reference>
<evidence type="ECO:0000313" key="1">
    <source>
        <dbReference type="EMBL" id="CRL86930.1"/>
    </source>
</evidence>
<dbReference type="Proteomes" id="UP000279063">
    <property type="component" value="Segment"/>
</dbReference>
<name>A0A0K2YW27_COWPX</name>
<gene>
    <name evidence="1" type="primary">CPXV152A</name>
</gene>
<dbReference type="EMBL" id="LT993226">
    <property type="protein sequence ID" value="SPN67981.1"/>
    <property type="molecule type" value="Genomic_DNA"/>
</dbReference>
<reference evidence="2" key="3">
    <citation type="submission" date="2018-04" db="EMBL/GenBank/DDBJ databases">
        <authorList>
            <person name="Go L.Y."/>
            <person name="Mitchell J.A."/>
        </authorList>
    </citation>
    <scope>NUCLEOTIDE SEQUENCE</scope>
    <source>
        <strain evidence="2">Ger/2014/Human</strain>
    </source>
</reference>
<sequence length="81" mass="9769">MIDCLVIILQHPELRQRWPLITKMFLFHVPRYTRSIIIKMSIHYIVIKIETIYQVLHDRAIGHILTYFLLPKWIAPMCVPE</sequence>
<dbReference type="Proteomes" id="UP000154367">
    <property type="component" value="Segment"/>
</dbReference>
<dbReference type="EMBL" id="LN864566">
    <property type="protein sequence ID" value="CRL86930.1"/>
    <property type="molecule type" value="Genomic_DNA"/>
</dbReference>